<dbReference type="EMBL" id="KV453858">
    <property type="protein sequence ID" value="ODV84243.1"/>
    <property type="molecule type" value="Genomic_DNA"/>
</dbReference>
<name>A0A1E4SXN3_9ASCO</name>
<keyword evidence="2" id="KW-1185">Reference proteome</keyword>
<dbReference type="AlphaFoldDB" id="A0A1E4SXN3"/>
<organism evidence="1 2">
    <name type="scientific">[Candida] arabinofermentans NRRL YB-2248</name>
    <dbReference type="NCBI Taxonomy" id="983967"/>
    <lineage>
        <taxon>Eukaryota</taxon>
        <taxon>Fungi</taxon>
        <taxon>Dikarya</taxon>
        <taxon>Ascomycota</taxon>
        <taxon>Saccharomycotina</taxon>
        <taxon>Pichiomycetes</taxon>
        <taxon>Pichiales</taxon>
        <taxon>Pichiaceae</taxon>
        <taxon>Ogataea</taxon>
        <taxon>Ogataea/Candida clade</taxon>
    </lineage>
</organism>
<sequence>MNNNNNTIIILGLNVLSLSVSKFLINTYNKKIILLSNNNIDELINNEDYVHLIELNNLNSKNQLTDIYYTLNYLNANNNSDNSNIKLIDNFEFYEDKNLNLKNDLIGLILNENTKTTHSFENCLNLKNQTIVLNPKQFLYSLYNELINLGDLKFNHIITPPQLSTLNDFINFIPTTPATTHFKKILNFLINDNLKLIRNQSILIKLQNNEKLNNSIIHKTILNQYTRLIPILENNNLILLNGPKQINDNYFKSRDSDTLNLVHRSYNKFPKILKNLQILQTKVIFKSCFDDFQNGKIWIDNLIYNNNQILEIINILGFGFNEFNSIGGVIEYVDILLKNNLESRL</sequence>
<protein>
    <submittedName>
        <fullName evidence="1">Uncharacterized protein</fullName>
    </submittedName>
</protein>
<evidence type="ECO:0000313" key="1">
    <source>
        <dbReference type="EMBL" id="ODV84243.1"/>
    </source>
</evidence>
<evidence type="ECO:0000313" key="2">
    <source>
        <dbReference type="Proteomes" id="UP000094801"/>
    </source>
</evidence>
<dbReference type="Proteomes" id="UP000094801">
    <property type="component" value="Unassembled WGS sequence"/>
</dbReference>
<gene>
    <name evidence="1" type="ORF">CANARDRAFT_191899</name>
</gene>
<proteinExistence type="predicted"/>
<reference evidence="2" key="1">
    <citation type="submission" date="2016-04" db="EMBL/GenBank/DDBJ databases">
        <title>Comparative genomics of biotechnologically important yeasts.</title>
        <authorList>
            <consortium name="DOE Joint Genome Institute"/>
            <person name="Riley R."/>
            <person name="Haridas S."/>
            <person name="Wolfe K.H."/>
            <person name="Lopes M.R."/>
            <person name="Hittinger C.T."/>
            <person name="Goker M."/>
            <person name="Salamov A."/>
            <person name="Wisecaver J."/>
            <person name="Long T.M."/>
            <person name="Aerts A.L."/>
            <person name="Barry K."/>
            <person name="Choi C."/>
            <person name="Clum A."/>
            <person name="Coughlan A.Y."/>
            <person name="Deshpande S."/>
            <person name="Douglass A.P."/>
            <person name="Hanson S.J."/>
            <person name="Klenk H.-P."/>
            <person name="Labutti K."/>
            <person name="Lapidus A."/>
            <person name="Lindquist E."/>
            <person name="Lipzen A."/>
            <person name="Meier-Kolthoff J.P."/>
            <person name="Ohm R.A."/>
            <person name="Otillar R.P."/>
            <person name="Pangilinan J."/>
            <person name="Peng Y."/>
            <person name="Rokas A."/>
            <person name="Rosa C.A."/>
            <person name="Scheuner C."/>
            <person name="Sibirny A.A."/>
            <person name="Slot J.C."/>
            <person name="Stielow J.B."/>
            <person name="Sun H."/>
            <person name="Kurtzman C.P."/>
            <person name="Blackwell M."/>
            <person name="Grigoriev I.V."/>
            <person name="Jeffries T.W."/>
        </authorList>
    </citation>
    <scope>NUCLEOTIDE SEQUENCE [LARGE SCALE GENOMIC DNA]</scope>
    <source>
        <strain evidence="2">NRRL YB-2248</strain>
    </source>
</reference>
<accession>A0A1E4SXN3</accession>